<dbReference type="InterPro" id="IPR036259">
    <property type="entry name" value="MFS_trans_sf"/>
</dbReference>
<dbReference type="InterPro" id="IPR020846">
    <property type="entry name" value="MFS_dom"/>
</dbReference>
<feature type="transmembrane region" description="Helical" evidence="8">
    <location>
        <begin position="80"/>
        <end position="98"/>
    </location>
</feature>
<dbReference type="Pfam" id="PF07690">
    <property type="entry name" value="MFS_1"/>
    <property type="match status" value="1"/>
</dbReference>
<evidence type="ECO:0000256" key="2">
    <source>
        <dbReference type="ARBA" id="ARBA00008335"/>
    </source>
</evidence>
<feature type="transmembrane region" description="Helical" evidence="8">
    <location>
        <begin position="139"/>
        <end position="161"/>
    </location>
</feature>
<keyword evidence="3" id="KW-0813">Transport</keyword>
<keyword evidence="7 8" id="KW-0472">Membrane</keyword>
<comment type="similarity">
    <text evidence="2">Belongs to the major facilitator superfamily.</text>
</comment>
<dbReference type="PANTHER" id="PTHR43271">
    <property type="entry name" value="BLL2771 PROTEIN"/>
    <property type="match status" value="1"/>
</dbReference>
<dbReference type="Proteomes" id="UP001164803">
    <property type="component" value="Chromosome"/>
</dbReference>
<keyword evidence="6 8" id="KW-1133">Transmembrane helix</keyword>
<accession>A0ABY6Z0E8</accession>
<feature type="transmembrane region" description="Helical" evidence="8">
    <location>
        <begin position="167"/>
        <end position="184"/>
    </location>
</feature>
<dbReference type="InterPro" id="IPR011701">
    <property type="entry name" value="MFS"/>
</dbReference>
<feature type="transmembrane region" description="Helical" evidence="8">
    <location>
        <begin position="252"/>
        <end position="270"/>
    </location>
</feature>
<evidence type="ECO:0000256" key="3">
    <source>
        <dbReference type="ARBA" id="ARBA00022448"/>
    </source>
</evidence>
<dbReference type="CDD" id="cd17324">
    <property type="entry name" value="MFS_NepI_like"/>
    <property type="match status" value="1"/>
</dbReference>
<feature type="transmembrane region" description="Helical" evidence="8">
    <location>
        <begin position="215"/>
        <end position="237"/>
    </location>
</feature>
<feature type="transmembrane region" description="Helical" evidence="8">
    <location>
        <begin position="16"/>
        <end position="36"/>
    </location>
</feature>
<dbReference type="RefSeq" id="WP_268043298.1">
    <property type="nucleotide sequence ID" value="NZ_CP104064.1"/>
</dbReference>
<dbReference type="Gene3D" id="1.20.1250.20">
    <property type="entry name" value="MFS general substrate transporter like domains"/>
    <property type="match status" value="1"/>
</dbReference>
<keyword evidence="11" id="KW-1185">Reference proteome</keyword>
<evidence type="ECO:0000256" key="4">
    <source>
        <dbReference type="ARBA" id="ARBA00022475"/>
    </source>
</evidence>
<name>A0ABY6Z0E8_9BACL</name>
<proteinExistence type="inferred from homology"/>
<evidence type="ECO:0000256" key="5">
    <source>
        <dbReference type="ARBA" id="ARBA00022692"/>
    </source>
</evidence>
<evidence type="ECO:0000256" key="6">
    <source>
        <dbReference type="ARBA" id="ARBA00022989"/>
    </source>
</evidence>
<dbReference type="SUPFAM" id="SSF103473">
    <property type="entry name" value="MFS general substrate transporter"/>
    <property type="match status" value="1"/>
</dbReference>
<sequence>MEYIEQGSKAYRRVNLALFFGAFVIFANLYAVQPLLPKFTTTFHIHPATASLSLSVSTLMMACGQLVAGSLSEAFGRRPVMIVSLVAVSITSLLSAFAPNFDWFLAARTLQGFALAGLPAAAMAYLGEEIHPNHLGAAMGLYISGNSVGGMVGRLLAALVALVSWRFSIFMVGMIGAVITLWFWRNVPESRHFHAQPLRMRALSRTLLHHLRDPGLVVLFGMGFVLMGGFVTLYNYMPFRLSGQPYVVPESLIAWLFLLYVVGTWSSTWMGKLADKYGRRRILWFGMGIYALGDAVTLIHPLGFQFLGVALVTF</sequence>
<organism evidence="10 11">
    <name type="scientific">Alicyclobacillus dauci</name>
    <dbReference type="NCBI Taxonomy" id="1475485"/>
    <lineage>
        <taxon>Bacteria</taxon>
        <taxon>Bacillati</taxon>
        <taxon>Bacillota</taxon>
        <taxon>Bacilli</taxon>
        <taxon>Bacillales</taxon>
        <taxon>Alicyclobacillaceae</taxon>
        <taxon>Alicyclobacillus</taxon>
    </lineage>
</organism>
<feature type="transmembrane region" description="Helical" evidence="8">
    <location>
        <begin position="48"/>
        <end position="68"/>
    </location>
</feature>
<evidence type="ECO:0000256" key="1">
    <source>
        <dbReference type="ARBA" id="ARBA00004651"/>
    </source>
</evidence>
<comment type="subcellular location">
    <subcellularLocation>
        <location evidence="1">Cell membrane</location>
        <topology evidence="1">Multi-pass membrane protein</topology>
    </subcellularLocation>
</comment>
<keyword evidence="5 8" id="KW-0812">Transmembrane</keyword>
<feature type="domain" description="Major facilitator superfamily (MFS) profile" evidence="9">
    <location>
        <begin position="14"/>
        <end position="314"/>
    </location>
</feature>
<evidence type="ECO:0000313" key="10">
    <source>
        <dbReference type="EMBL" id="WAH36003.1"/>
    </source>
</evidence>
<dbReference type="InterPro" id="IPR005829">
    <property type="entry name" value="Sugar_transporter_CS"/>
</dbReference>
<dbReference type="PROSITE" id="PS00216">
    <property type="entry name" value="SUGAR_TRANSPORT_1"/>
    <property type="match status" value="1"/>
</dbReference>
<evidence type="ECO:0000313" key="11">
    <source>
        <dbReference type="Proteomes" id="UP001164803"/>
    </source>
</evidence>
<dbReference type="PANTHER" id="PTHR43271:SF1">
    <property type="entry name" value="INNER MEMBRANE TRANSPORT PROTEIN YNFM"/>
    <property type="match status" value="1"/>
</dbReference>
<evidence type="ECO:0000256" key="8">
    <source>
        <dbReference type="SAM" id="Phobius"/>
    </source>
</evidence>
<dbReference type="PROSITE" id="PS50850">
    <property type="entry name" value="MFS"/>
    <property type="match status" value="1"/>
</dbReference>
<reference evidence="10" key="1">
    <citation type="submission" date="2022-08" db="EMBL/GenBank/DDBJ databases">
        <title>Alicyclobacillus dauci DSM2870, complete genome.</title>
        <authorList>
            <person name="Wang Q."/>
            <person name="Cai R."/>
            <person name="Wang Z."/>
        </authorList>
    </citation>
    <scope>NUCLEOTIDE SEQUENCE</scope>
    <source>
        <strain evidence="10">DSM 28700</strain>
    </source>
</reference>
<protein>
    <submittedName>
        <fullName evidence="10">MFS transporter</fullName>
    </submittedName>
</protein>
<evidence type="ECO:0000256" key="7">
    <source>
        <dbReference type="ARBA" id="ARBA00023136"/>
    </source>
</evidence>
<keyword evidence="4" id="KW-1003">Cell membrane</keyword>
<gene>
    <name evidence="10" type="ORF">NZD86_17330</name>
</gene>
<evidence type="ECO:0000259" key="9">
    <source>
        <dbReference type="PROSITE" id="PS50850"/>
    </source>
</evidence>
<feature type="transmembrane region" description="Helical" evidence="8">
    <location>
        <begin position="282"/>
        <end position="304"/>
    </location>
</feature>
<dbReference type="EMBL" id="CP104064">
    <property type="protein sequence ID" value="WAH36003.1"/>
    <property type="molecule type" value="Genomic_DNA"/>
</dbReference>
<feature type="transmembrane region" description="Helical" evidence="8">
    <location>
        <begin position="110"/>
        <end position="127"/>
    </location>
</feature>